<dbReference type="Gene3D" id="4.10.60.10">
    <property type="entry name" value="Zinc finger, CCHC-type"/>
    <property type="match status" value="1"/>
</dbReference>
<dbReference type="EMBL" id="OIVN01004710">
    <property type="protein sequence ID" value="SPD18867.1"/>
    <property type="molecule type" value="Genomic_DNA"/>
</dbReference>
<dbReference type="AlphaFoldDB" id="A0A2N9HY85"/>
<dbReference type="SUPFAM" id="SSF57756">
    <property type="entry name" value="Retrovirus zinc finger-like domains"/>
    <property type="match status" value="1"/>
</dbReference>
<proteinExistence type="predicted"/>
<reference evidence="3" key="1">
    <citation type="submission" date="2018-02" db="EMBL/GenBank/DDBJ databases">
        <authorList>
            <person name="Cohen D.B."/>
            <person name="Kent A.D."/>
        </authorList>
    </citation>
    <scope>NUCLEOTIDE SEQUENCE</scope>
</reference>
<organism evidence="3">
    <name type="scientific">Fagus sylvatica</name>
    <name type="common">Beechnut</name>
    <dbReference type="NCBI Taxonomy" id="28930"/>
    <lineage>
        <taxon>Eukaryota</taxon>
        <taxon>Viridiplantae</taxon>
        <taxon>Streptophyta</taxon>
        <taxon>Embryophyta</taxon>
        <taxon>Tracheophyta</taxon>
        <taxon>Spermatophyta</taxon>
        <taxon>Magnoliopsida</taxon>
        <taxon>eudicotyledons</taxon>
        <taxon>Gunneridae</taxon>
        <taxon>Pentapetalae</taxon>
        <taxon>rosids</taxon>
        <taxon>fabids</taxon>
        <taxon>Fagales</taxon>
        <taxon>Fagaceae</taxon>
        <taxon>Fagus</taxon>
    </lineage>
</organism>
<dbReference type="GO" id="GO:0008270">
    <property type="term" value="F:zinc ion binding"/>
    <property type="evidence" value="ECO:0007669"/>
    <property type="project" value="UniProtKB-KW"/>
</dbReference>
<keyword evidence="1" id="KW-0863">Zinc-finger</keyword>
<protein>
    <recommendedName>
        <fullName evidence="2">CCHC-type domain-containing protein</fullName>
    </recommendedName>
</protein>
<dbReference type="PROSITE" id="PS50158">
    <property type="entry name" value="ZF_CCHC"/>
    <property type="match status" value="1"/>
</dbReference>
<evidence type="ECO:0000313" key="3">
    <source>
        <dbReference type="EMBL" id="SPD18867.1"/>
    </source>
</evidence>
<keyword evidence="1" id="KW-0479">Metal-binding</keyword>
<evidence type="ECO:0000256" key="1">
    <source>
        <dbReference type="PROSITE-ProRule" id="PRU00047"/>
    </source>
</evidence>
<dbReference type="GO" id="GO:0003676">
    <property type="term" value="F:nucleic acid binding"/>
    <property type="evidence" value="ECO:0007669"/>
    <property type="project" value="InterPro"/>
</dbReference>
<sequence length="286" mass="33290">MDHEPDAAGSLKLDGTNYLLWSYMMRNFKIEGELWHRVIESESRADPKDKNYFNSRKKLESMNAEALSIINSYVDRSLKERLAQIYNAKNAWDYLAGLYAHDDELEFAKKYRLEKEIEGVTQSGFPITVLYCYLQCYWQQLDEMEPMELSDLKSYKSLPSVSEAVQELLDEEHRLTDSQLSSLSLEDKDNSKTGRDECLYCHQTGHLRADCPAKKKNNDQPFITDPILHSEEDYQPSIVIPLEDKDNLIEMNVFIARLEGIIQEEEFDLSRINPDKEDYQQSTCSL</sequence>
<evidence type="ECO:0000259" key="2">
    <source>
        <dbReference type="PROSITE" id="PS50158"/>
    </source>
</evidence>
<gene>
    <name evidence="3" type="ORF">FSB_LOCUS46749</name>
</gene>
<name>A0A2N9HY85_FAGSY</name>
<dbReference type="InterPro" id="IPR036875">
    <property type="entry name" value="Znf_CCHC_sf"/>
</dbReference>
<dbReference type="SMART" id="SM00343">
    <property type="entry name" value="ZnF_C2HC"/>
    <property type="match status" value="1"/>
</dbReference>
<dbReference type="InterPro" id="IPR001878">
    <property type="entry name" value="Znf_CCHC"/>
</dbReference>
<keyword evidence="1" id="KW-0862">Zinc</keyword>
<accession>A0A2N9HY85</accession>
<feature type="domain" description="CCHC-type" evidence="2">
    <location>
        <begin position="198"/>
        <end position="212"/>
    </location>
</feature>